<dbReference type="PANTHER" id="PTHR43791:SF38">
    <property type="entry name" value="MAJOR FACILITATOR SUPERFAMILY (MFS) PROFILE DOMAIN-CONTAINING PROTEIN"/>
    <property type="match status" value="1"/>
</dbReference>
<dbReference type="PANTHER" id="PTHR43791">
    <property type="entry name" value="PERMEASE-RELATED"/>
    <property type="match status" value="1"/>
</dbReference>
<feature type="transmembrane region" description="Helical" evidence="6">
    <location>
        <begin position="80"/>
        <end position="102"/>
    </location>
</feature>
<dbReference type="Proteomes" id="UP000717328">
    <property type="component" value="Unassembled WGS sequence"/>
</dbReference>
<evidence type="ECO:0000256" key="6">
    <source>
        <dbReference type="SAM" id="Phobius"/>
    </source>
</evidence>
<gene>
    <name evidence="7" type="ORF">H0H81_004842</name>
</gene>
<dbReference type="FunFam" id="1.20.1250.20:FF:000566">
    <property type="entry name" value="Uncharacterized protein"/>
    <property type="match status" value="1"/>
</dbReference>
<dbReference type="EMBL" id="JABCKI010000123">
    <property type="protein sequence ID" value="KAG5652486.1"/>
    <property type="molecule type" value="Genomic_DNA"/>
</dbReference>
<evidence type="ECO:0000256" key="3">
    <source>
        <dbReference type="ARBA" id="ARBA00022692"/>
    </source>
</evidence>
<keyword evidence="8" id="KW-1185">Reference proteome</keyword>
<dbReference type="GO" id="GO:0022857">
    <property type="term" value="F:transmembrane transporter activity"/>
    <property type="evidence" value="ECO:0007669"/>
    <property type="project" value="TreeGrafter"/>
</dbReference>
<dbReference type="Gene3D" id="1.20.1250.20">
    <property type="entry name" value="MFS general substrate transporter like domains"/>
    <property type="match status" value="1"/>
</dbReference>
<dbReference type="OrthoDB" id="2985014at2759"/>
<dbReference type="AlphaFoldDB" id="A0A9P7KME1"/>
<evidence type="ECO:0000256" key="4">
    <source>
        <dbReference type="ARBA" id="ARBA00022989"/>
    </source>
</evidence>
<reference evidence="7" key="1">
    <citation type="submission" date="2021-02" db="EMBL/GenBank/DDBJ databases">
        <authorList>
            <person name="Nieuwenhuis M."/>
            <person name="Van De Peppel L.J.J."/>
        </authorList>
    </citation>
    <scope>NUCLEOTIDE SEQUENCE</scope>
    <source>
        <strain evidence="7">D49</strain>
    </source>
</reference>
<comment type="caution">
    <text evidence="7">The sequence shown here is derived from an EMBL/GenBank/DDBJ whole genome shotgun (WGS) entry which is preliminary data.</text>
</comment>
<comment type="subcellular location">
    <subcellularLocation>
        <location evidence="1">Membrane</location>
        <topology evidence="1">Multi-pass membrane protein</topology>
    </subcellularLocation>
</comment>
<keyword evidence="4 6" id="KW-1133">Transmembrane helix</keyword>
<evidence type="ECO:0000256" key="1">
    <source>
        <dbReference type="ARBA" id="ARBA00004141"/>
    </source>
</evidence>
<accession>A0A9P7KME1</accession>
<organism evidence="7 8">
    <name type="scientific">Sphagnurus paluster</name>
    <dbReference type="NCBI Taxonomy" id="117069"/>
    <lineage>
        <taxon>Eukaryota</taxon>
        <taxon>Fungi</taxon>
        <taxon>Dikarya</taxon>
        <taxon>Basidiomycota</taxon>
        <taxon>Agaricomycotina</taxon>
        <taxon>Agaricomycetes</taxon>
        <taxon>Agaricomycetidae</taxon>
        <taxon>Agaricales</taxon>
        <taxon>Tricholomatineae</taxon>
        <taxon>Lyophyllaceae</taxon>
        <taxon>Sphagnurus</taxon>
    </lineage>
</organism>
<dbReference type="SUPFAM" id="SSF103473">
    <property type="entry name" value="MFS general substrate transporter"/>
    <property type="match status" value="1"/>
</dbReference>
<evidence type="ECO:0000256" key="5">
    <source>
        <dbReference type="ARBA" id="ARBA00023136"/>
    </source>
</evidence>
<name>A0A9P7KME1_9AGAR</name>
<keyword evidence="3 6" id="KW-0812">Transmembrane</keyword>
<keyword evidence="2" id="KW-0813">Transport</keyword>
<reference evidence="7" key="2">
    <citation type="submission" date="2021-10" db="EMBL/GenBank/DDBJ databases">
        <title>Phylogenomics reveals ancestral predisposition of the termite-cultivated fungus Termitomyces towards a domesticated lifestyle.</title>
        <authorList>
            <person name="Auxier B."/>
            <person name="Grum-Grzhimaylo A."/>
            <person name="Cardenas M.E."/>
            <person name="Lodge J.D."/>
            <person name="Laessoe T."/>
            <person name="Pedersen O."/>
            <person name="Smith M.E."/>
            <person name="Kuyper T.W."/>
            <person name="Franco-Molano E.A."/>
            <person name="Baroni T.J."/>
            <person name="Aanen D.K."/>
        </authorList>
    </citation>
    <scope>NUCLEOTIDE SEQUENCE</scope>
    <source>
        <strain evidence="7">D49</strain>
    </source>
</reference>
<dbReference type="GO" id="GO:0016020">
    <property type="term" value="C:membrane"/>
    <property type="evidence" value="ECO:0007669"/>
    <property type="project" value="UniProtKB-SubCell"/>
</dbReference>
<proteinExistence type="predicted"/>
<protein>
    <submittedName>
        <fullName evidence="7">Uncharacterized protein</fullName>
    </submittedName>
</protein>
<sequence length="109" mass="12447">MPFFNAQSKPQHAWSDDFDPATAVFVPNSDKEKALVKKIDRRIVPTIWVLYTLSYLDRANIGNAKIGGMERDLHLSSTQYSVVLLLFFVSYVIFEVPSNMLLTRVRPSI</sequence>
<evidence type="ECO:0000256" key="2">
    <source>
        <dbReference type="ARBA" id="ARBA00022448"/>
    </source>
</evidence>
<evidence type="ECO:0000313" key="8">
    <source>
        <dbReference type="Proteomes" id="UP000717328"/>
    </source>
</evidence>
<keyword evidence="5 6" id="KW-0472">Membrane</keyword>
<dbReference type="InterPro" id="IPR036259">
    <property type="entry name" value="MFS_trans_sf"/>
</dbReference>
<evidence type="ECO:0000313" key="7">
    <source>
        <dbReference type="EMBL" id="KAG5652486.1"/>
    </source>
</evidence>